<dbReference type="EMBL" id="CP035108">
    <property type="protein sequence ID" value="QAR32290.1"/>
    <property type="molecule type" value="Genomic_DNA"/>
</dbReference>
<organism evidence="13 14">
    <name type="scientific">Geovibrio thiophilus</name>
    <dbReference type="NCBI Taxonomy" id="139438"/>
    <lineage>
        <taxon>Bacteria</taxon>
        <taxon>Pseudomonadati</taxon>
        <taxon>Deferribacterota</taxon>
        <taxon>Deferribacteres</taxon>
        <taxon>Deferribacterales</taxon>
        <taxon>Geovibrionaceae</taxon>
        <taxon>Geovibrio</taxon>
    </lineage>
</organism>
<dbReference type="GO" id="GO:0004152">
    <property type="term" value="F:dihydroorotate dehydrogenase activity"/>
    <property type="evidence" value="ECO:0007669"/>
    <property type="project" value="InterPro"/>
</dbReference>
<comment type="function">
    <text evidence="9">Involved in pyrimidine base degradation. Catalyzes physiologically the reduction of uracil to 5,6-dihydrouracil (DHU) by using NADH as a specific cosubstrate. It also catalyzes the reverse reaction and the reduction of thymine to 5,6-dihydrothymine (DHT).</text>
</comment>
<comment type="subunit">
    <text evidence="10">Heterotetramer of 2 PreA and 2 PreT subunits.</text>
</comment>
<evidence type="ECO:0000256" key="11">
    <source>
        <dbReference type="ARBA" id="ARBA00049728"/>
    </source>
</evidence>
<dbReference type="GO" id="GO:0002058">
    <property type="term" value="F:uracil binding"/>
    <property type="evidence" value="ECO:0007669"/>
    <property type="project" value="TreeGrafter"/>
</dbReference>
<dbReference type="NCBIfam" id="NF005741">
    <property type="entry name" value="PRK07565.1"/>
    <property type="match status" value="1"/>
</dbReference>
<dbReference type="AlphaFoldDB" id="A0A3R5XWE7"/>
<evidence type="ECO:0000313" key="14">
    <source>
        <dbReference type="Proteomes" id="UP000287502"/>
    </source>
</evidence>
<name>A0A3R5XWE7_9BACT</name>
<comment type="catalytic activity">
    <reaction evidence="7">
        <text>5,6-dihydrothymine + NAD(+) = thymine + NADH + H(+)</text>
        <dbReference type="Rhea" id="RHEA:28791"/>
        <dbReference type="ChEBI" id="CHEBI:15378"/>
        <dbReference type="ChEBI" id="CHEBI:17821"/>
        <dbReference type="ChEBI" id="CHEBI:27468"/>
        <dbReference type="ChEBI" id="CHEBI:57540"/>
        <dbReference type="ChEBI" id="CHEBI:57945"/>
        <dbReference type="EC" id="1.3.1.1"/>
    </reaction>
</comment>
<dbReference type="EC" id="1.3.1.1" evidence="11"/>
<evidence type="ECO:0000256" key="1">
    <source>
        <dbReference type="ARBA" id="ARBA00001917"/>
    </source>
</evidence>
<comment type="cofactor">
    <cofactor evidence="1">
        <name>FMN</name>
        <dbReference type="ChEBI" id="CHEBI:58210"/>
    </cofactor>
</comment>
<evidence type="ECO:0000256" key="5">
    <source>
        <dbReference type="ARBA" id="ARBA00022975"/>
    </source>
</evidence>
<dbReference type="UniPathway" id="UPA00070"/>
<dbReference type="InterPro" id="IPR005720">
    <property type="entry name" value="Dihydroorotate_DH_cat"/>
</dbReference>
<keyword evidence="3" id="KW-0285">Flavoprotein</keyword>
<dbReference type="GO" id="GO:0005737">
    <property type="term" value="C:cytoplasm"/>
    <property type="evidence" value="ECO:0007669"/>
    <property type="project" value="InterPro"/>
</dbReference>
<reference evidence="13 14" key="1">
    <citation type="submission" date="2019-01" db="EMBL/GenBank/DDBJ databases">
        <title>Geovibrio thiophilus DSM 11263, complete genome.</title>
        <authorList>
            <person name="Spring S."/>
            <person name="Bunk B."/>
            <person name="Sproer C."/>
        </authorList>
    </citation>
    <scope>NUCLEOTIDE SEQUENCE [LARGE SCALE GENOMIC DNA]</scope>
    <source>
        <strain evidence="13 14">DSM 11263</strain>
    </source>
</reference>
<evidence type="ECO:0000256" key="2">
    <source>
        <dbReference type="ARBA" id="ARBA00004725"/>
    </source>
</evidence>
<evidence type="ECO:0000256" key="9">
    <source>
        <dbReference type="ARBA" id="ARBA00049578"/>
    </source>
</evidence>
<evidence type="ECO:0000256" key="6">
    <source>
        <dbReference type="ARBA" id="ARBA00023002"/>
    </source>
</evidence>
<evidence type="ECO:0000256" key="3">
    <source>
        <dbReference type="ARBA" id="ARBA00022630"/>
    </source>
</evidence>
<sequence>MADLSVNYMGLKLKSPIILGSSTMSKTTENMKAAENEGAGAIILKSLFEEELRQGDAGYGDSFHPEAYEYIMKDALMVYGTKGYTEIIEKTKNTVQIPVIASINCMGGKWWAGFAKDIESAGADAVELNIAYVPFSIKDDPRDVEQRYIDTVRAVKAQVKIPVAVKIGPNFTSIPYMASKLKEAGADSLTLFNRYYQMAIDTDTLKLKPVHYYSTENETYNVLRWVSVITSQLGINVSSSTGVHSSSAVLQHILAGASAVQMVSEVYKNGFGRISAVLEEVDQWLELRKKSSLAEIRGLASKKNAGEHMGFERTQYMKIAEAMLVQ</sequence>
<dbReference type="InterPro" id="IPR012135">
    <property type="entry name" value="Dihydroorotate_DH_1_2"/>
</dbReference>
<accession>A0A3R5XWE7</accession>
<evidence type="ECO:0000256" key="10">
    <source>
        <dbReference type="ARBA" id="ARBA00049714"/>
    </source>
</evidence>
<dbReference type="GO" id="GO:0050661">
    <property type="term" value="F:NADP binding"/>
    <property type="evidence" value="ECO:0007669"/>
    <property type="project" value="TreeGrafter"/>
</dbReference>
<feature type="domain" description="Dihydroorotate dehydrogenase catalytic" evidence="12">
    <location>
        <begin position="4"/>
        <end position="283"/>
    </location>
</feature>
<evidence type="ECO:0000256" key="7">
    <source>
        <dbReference type="ARBA" id="ARBA00047685"/>
    </source>
</evidence>
<keyword evidence="5" id="KW-0665">Pyrimidine biosynthesis</keyword>
<dbReference type="OrthoDB" id="9794954at2"/>
<dbReference type="Gene3D" id="3.20.20.70">
    <property type="entry name" value="Aldolase class I"/>
    <property type="match status" value="1"/>
</dbReference>
<dbReference type="KEGG" id="gtl:EP073_02415"/>
<dbReference type="PIRSF" id="PIRSF000164">
    <property type="entry name" value="DHO_oxidase"/>
    <property type="match status" value="1"/>
</dbReference>
<dbReference type="RefSeq" id="WP_128465577.1">
    <property type="nucleotide sequence ID" value="NZ_CP035108.1"/>
</dbReference>
<evidence type="ECO:0000313" key="13">
    <source>
        <dbReference type="EMBL" id="QAR32290.1"/>
    </source>
</evidence>
<dbReference type="PANTHER" id="PTHR43073">
    <property type="entry name" value="DIHYDROPYRIMIDINE DEHYDROGENASE [NADP(+)]"/>
    <property type="match status" value="1"/>
</dbReference>
<dbReference type="Pfam" id="PF01180">
    <property type="entry name" value="DHO_dh"/>
    <property type="match status" value="1"/>
</dbReference>
<dbReference type="SUPFAM" id="SSF51395">
    <property type="entry name" value="FMN-linked oxidoreductases"/>
    <property type="match status" value="1"/>
</dbReference>
<dbReference type="GO" id="GO:0004159">
    <property type="term" value="F:dihydropyrimidine dehydrogenase (NAD+) activity"/>
    <property type="evidence" value="ECO:0007669"/>
    <property type="project" value="UniProtKB-EC"/>
</dbReference>
<evidence type="ECO:0000256" key="4">
    <source>
        <dbReference type="ARBA" id="ARBA00022643"/>
    </source>
</evidence>
<keyword evidence="6" id="KW-0560">Oxidoreductase</keyword>
<proteinExistence type="predicted"/>
<keyword evidence="14" id="KW-1185">Reference proteome</keyword>
<comment type="catalytic activity">
    <reaction evidence="8">
        <text>5,6-dihydrouracil + NAD(+) = uracil + NADH + H(+)</text>
        <dbReference type="Rhea" id="RHEA:20189"/>
        <dbReference type="ChEBI" id="CHEBI:15378"/>
        <dbReference type="ChEBI" id="CHEBI:15901"/>
        <dbReference type="ChEBI" id="CHEBI:17568"/>
        <dbReference type="ChEBI" id="CHEBI:57540"/>
        <dbReference type="ChEBI" id="CHEBI:57945"/>
        <dbReference type="EC" id="1.3.1.1"/>
    </reaction>
</comment>
<dbReference type="PANTHER" id="PTHR43073:SF2">
    <property type="entry name" value="DIHYDROPYRIMIDINE DEHYDROGENASE [NADP(+)]"/>
    <property type="match status" value="1"/>
</dbReference>
<comment type="pathway">
    <text evidence="2">Pyrimidine metabolism; UMP biosynthesis via de novo pathway.</text>
</comment>
<dbReference type="GO" id="GO:0044205">
    <property type="term" value="P:'de novo' UMP biosynthetic process"/>
    <property type="evidence" value="ECO:0007669"/>
    <property type="project" value="UniProtKB-UniPathway"/>
</dbReference>
<dbReference type="GO" id="GO:0006212">
    <property type="term" value="P:uracil catabolic process"/>
    <property type="evidence" value="ECO:0007669"/>
    <property type="project" value="TreeGrafter"/>
</dbReference>
<evidence type="ECO:0000256" key="8">
    <source>
        <dbReference type="ARBA" id="ARBA00048792"/>
    </source>
</evidence>
<protein>
    <recommendedName>
        <fullName evidence="11">dihydrouracil dehydrogenase (NAD(+))</fullName>
        <ecNumber evidence="11">1.3.1.1</ecNumber>
    </recommendedName>
</protein>
<evidence type="ECO:0000259" key="12">
    <source>
        <dbReference type="Pfam" id="PF01180"/>
    </source>
</evidence>
<dbReference type="InterPro" id="IPR013785">
    <property type="entry name" value="Aldolase_TIM"/>
</dbReference>
<gene>
    <name evidence="13" type="ORF">EP073_02415</name>
</gene>
<dbReference type="Proteomes" id="UP000287502">
    <property type="component" value="Chromosome"/>
</dbReference>
<keyword evidence="4" id="KW-0288">FMN</keyword>
<dbReference type="GO" id="GO:0006210">
    <property type="term" value="P:thymine catabolic process"/>
    <property type="evidence" value="ECO:0007669"/>
    <property type="project" value="TreeGrafter"/>
</dbReference>